<dbReference type="GO" id="GO:0046513">
    <property type="term" value="P:ceramide biosynthetic process"/>
    <property type="evidence" value="ECO:0007669"/>
    <property type="project" value="TreeGrafter"/>
</dbReference>
<dbReference type="GO" id="GO:0006685">
    <property type="term" value="P:sphingomyelin catabolic process"/>
    <property type="evidence" value="ECO:0007669"/>
    <property type="project" value="TreeGrafter"/>
</dbReference>
<accession>A0A8D8Q4Y9</accession>
<dbReference type="GO" id="GO:0050290">
    <property type="term" value="F:sphingomyelin phosphodiesterase D activity"/>
    <property type="evidence" value="ECO:0007669"/>
    <property type="project" value="InterPro"/>
</dbReference>
<evidence type="ECO:0000256" key="5">
    <source>
        <dbReference type="SAM" id="MobiDB-lite"/>
    </source>
</evidence>
<protein>
    <submittedName>
        <fullName evidence="7">Sphingomyelin phosphodiesterase 4</fullName>
    </submittedName>
</protein>
<sequence length="807" mass="92106">MKIQSILQLPFEQKCEQLTQYLDNCMLSTLESVFPIIISDIFGTDQPSFNGWNLCILAHDIKSRDFAAAHNFLAPNGTIFKVIYTLLKDFYIKYRFPVEYLPADIQKSIKDGTVSQFYLDKLCIDPKFHKIYLSLNPYEFYMFNFVKYLQDKGKFELENLEHQLVVDTLYQRLLGLYCEKFLPVCHNLPIEPNVFYTHSVIPALNISSIVSSPKKSSLFKPGVLSPPSSPNSSFPSSPPTIPGGAGGGGGVVSPNVGEVWRSELLVRLFVDFWLQVDTSLDSGFPKPFQQPTVSELYRNVPISPSSMWTVHVFPSGYQVRCIRYVIKHFHRFSSARLQDTSSLGELRRAVLPMIQSQIYSFLRLHIAHWPLDSSFKLIQETWFSFIQPWRYTTSSALPFDSDENQCNVVVDTAWAQFIADNLPAYTSLLQLVLDRFLRLDLNNLFNAHFVFRVAKVYSTTNLCELLKEIETDLYNNVLSSRFGARQSEMRLKDNPRMFSLETKEKVSRVLTSMYRSISHCKAELSGPTQPPLTLWKALQANLHELLFNYSCREPRTAERLNTLTNTIRYLNQAAVGFSCLFDIPLPSASTLDTSANSSRPGGQQFSTCGTQSPPEWAGSLNRTVDNTLVTGDPCPGYEPAEEENSLFLPESSLTLKTMQDKVRHMKYEGDPDLLPPGSGEIGLLVTILYHLCTRINIAYYDQIQEIYSHGSGLSRILLEAILEPPRVIHWYQPNSSNSFQRLKVGVQLPARLSLRHFASWRTIIYLFIYTCIVCYYLSCNFTLGLSIVMLLRFLITLLFHVIRRELL</sequence>
<keyword evidence="2 6" id="KW-0812">Transmembrane</keyword>
<organism evidence="7">
    <name type="scientific">Cacopsylla melanoneura</name>
    <dbReference type="NCBI Taxonomy" id="428564"/>
    <lineage>
        <taxon>Eukaryota</taxon>
        <taxon>Metazoa</taxon>
        <taxon>Ecdysozoa</taxon>
        <taxon>Arthropoda</taxon>
        <taxon>Hexapoda</taxon>
        <taxon>Insecta</taxon>
        <taxon>Pterygota</taxon>
        <taxon>Neoptera</taxon>
        <taxon>Paraneoptera</taxon>
        <taxon>Hemiptera</taxon>
        <taxon>Sternorrhyncha</taxon>
        <taxon>Psylloidea</taxon>
        <taxon>Psyllidae</taxon>
        <taxon>Psyllinae</taxon>
        <taxon>Cacopsylla</taxon>
    </lineage>
</organism>
<feature type="region of interest" description="Disordered" evidence="5">
    <location>
        <begin position="592"/>
        <end position="612"/>
    </location>
</feature>
<evidence type="ECO:0000256" key="4">
    <source>
        <dbReference type="ARBA" id="ARBA00023136"/>
    </source>
</evidence>
<keyword evidence="3 6" id="KW-1133">Transmembrane helix</keyword>
<dbReference type="GO" id="GO:0046475">
    <property type="term" value="P:glycerophospholipid catabolic process"/>
    <property type="evidence" value="ECO:0007669"/>
    <property type="project" value="TreeGrafter"/>
</dbReference>
<feature type="transmembrane region" description="Helical" evidence="6">
    <location>
        <begin position="784"/>
        <end position="802"/>
    </location>
</feature>
<feature type="region of interest" description="Disordered" evidence="5">
    <location>
        <begin position="221"/>
        <end position="248"/>
    </location>
</feature>
<feature type="transmembrane region" description="Helical" evidence="6">
    <location>
        <begin position="758"/>
        <end position="778"/>
    </location>
</feature>
<dbReference type="InterPro" id="IPR024129">
    <property type="entry name" value="Sphingomy_SMPD4"/>
</dbReference>
<dbReference type="PANTHER" id="PTHR12988">
    <property type="entry name" value="SPHINGOMYELIN PHOSPHODIESTERASE 4"/>
    <property type="match status" value="1"/>
</dbReference>
<evidence type="ECO:0000313" key="7">
    <source>
        <dbReference type="EMBL" id="CAG6625231.1"/>
    </source>
</evidence>
<evidence type="ECO:0000256" key="2">
    <source>
        <dbReference type="ARBA" id="ARBA00022692"/>
    </source>
</evidence>
<evidence type="ECO:0000256" key="1">
    <source>
        <dbReference type="ARBA" id="ARBA00004167"/>
    </source>
</evidence>
<name>A0A8D8Q4Y9_9HEMI</name>
<proteinExistence type="predicted"/>
<reference evidence="7" key="1">
    <citation type="submission" date="2021-05" db="EMBL/GenBank/DDBJ databases">
        <authorList>
            <person name="Alioto T."/>
            <person name="Alioto T."/>
            <person name="Gomez Garrido J."/>
        </authorList>
    </citation>
    <scope>NUCLEOTIDE SEQUENCE</scope>
</reference>
<dbReference type="AlphaFoldDB" id="A0A8D8Q4Y9"/>
<evidence type="ECO:0000256" key="3">
    <source>
        <dbReference type="ARBA" id="ARBA00022989"/>
    </source>
</evidence>
<dbReference type="EMBL" id="HBUF01059274">
    <property type="protein sequence ID" value="CAG6625231.1"/>
    <property type="molecule type" value="Transcribed_RNA"/>
</dbReference>
<keyword evidence="4 6" id="KW-0472">Membrane</keyword>
<evidence type="ECO:0000256" key="6">
    <source>
        <dbReference type="SAM" id="Phobius"/>
    </source>
</evidence>
<dbReference type="PANTHER" id="PTHR12988:SF6">
    <property type="entry name" value="SPHINGOMYELIN PHOSPHODIESTERASE 4"/>
    <property type="match status" value="1"/>
</dbReference>
<dbReference type="GO" id="GO:0016020">
    <property type="term" value="C:membrane"/>
    <property type="evidence" value="ECO:0007669"/>
    <property type="project" value="UniProtKB-SubCell"/>
</dbReference>
<comment type="subcellular location">
    <subcellularLocation>
        <location evidence="1">Membrane</location>
        <topology evidence="1">Single-pass membrane protein</topology>
    </subcellularLocation>
</comment>
<dbReference type="Pfam" id="PF14724">
    <property type="entry name" value="mit_SMPDase"/>
    <property type="match status" value="3"/>
</dbReference>